<dbReference type="Pfam" id="PF14420">
    <property type="entry name" value="Clr5"/>
    <property type="match status" value="1"/>
</dbReference>
<dbReference type="InterPro" id="IPR025676">
    <property type="entry name" value="Clr5_dom"/>
</dbReference>
<evidence type="ECO:0000313" key="5">
    <source>
        <dbReference type="EMBL" id="KAK6504984.1"/>
    </source>
</evidence>
<feature type="repeat" description="ANK" evidence="3">
    <location>
        <begin position="953"/>
        <end position="985"/>
    </location>
</feature>
<keyword evidence="2 3" id="KW-0040">ANK repeat</keyword>
<dbReference type="PANTHER" id="PTHR24198">
    <property type="entry name" value="ANKYRIN REPEAT AND PROTEIN KINASE DOMAIN-CONTAINING PROTEIN"/>
    <property type="match status" value="1"/>
</dbReference>
<protein>
    <recommendedName>
        <fullName evidence="4">Clr5 domain-containing protein</fullName>
    </recommendedName>
</protein>
<comment type="caution">
    <text evidence="5">The sequence shown here is derived from an EMBL/GenBank/DDBJ whole genome shotgun (WGS) entry which is preliminary data.</text>
</comment>
<keyword evidence="1" id="KW-0677">Repeat</keyword>
<evidence type="ECO:0000256" key="2">
    <source>
        <dbReference type="ARBA" id="ARBA00023043"/>
    </source>
</evidence>
<proteinExistence type="predicted"/>
<evidence type="ECO:0000256" key="1">
    <source>
        <dbReference type="ARBA" id="ARBA00022737"/>
    </source>
</evidence>
<dbReference type="PROSITE" id="PS50088">
    <property type="entry name" value="ANK_REPEAT"/>
    <property type="match status" value="1"/>
</dbReference>
<evidence type="ECO:0000256" key="3">
    <source>
        <dbReference type="PROSITE-ProRule" id="PRU00023"/>
    </source>
</evidence>
<dbReference type="InterPro" id="IPR002110">
    <property type="entry name" value="Ankyrin_rpt"/>
</dbReference>
<sequence length="1072" mass="121833">MPPKTSNSASRRGSRRRDLQLQLSEIDQHKEEIKFLYCVKGIPLDKLVDDINRAHGLTGTRCQYRDRLAAWGFRKRLKKAEWEGVQRALIERERLGKPSDVYLNDITIIPWKKVKRGISRNVTATDAALMKASFSNASGHQGIGTPLAINHKIDVRSPPCWNDVVFPPVPRNITILMLENLPIKITDKLLLQILLPMVSQYPEGSLQVSTLDANTYFVFLRTVVYSISNGLTSLSDIQHKLNIIDERGYRRPFKALLSENHISITIACEKLIPVFYYRGDEKFIRHIAESCHSSISYFAIISGLLELAGHRLHGDTSAWSQFKMLHDNFDIKSIRDQLQYKVCLRQIRDKLIRSCIRPKSFLEAKLLFFLCHDLGDFGYFLKVTPQNLVSALAEQHSEQQANYLLYTQNISDIQSLLGAGFKFDYGLEERVLGALVLSLEPDGPKRDFWWELWEHRHSRLSDRDAACGHNDEKVKEEDLYRIFDAATHYIYDPERNDHVCNQIWFYDYHYDEYGDIVDGLQKNDLPGIAFWEILLIAHLVGLRPMAVDLFLRYLRIKYPSVDRIGTYLFHVILRMSYRPKHYLVVHYGSASNWTGALRALLEGGLDINLELDSLVSPVSYVVQMCSPLPDSQRLPDSPRKLEHELELLDLLIKAGVDINVPLPAREIDGLGSLHDDERVRAIDIAYWGEVKELFCYLLSQGVHLGLGKFPMRPMELDVVYTPCPVFIQAVYRLDFKYISEHWDTRKTRNCSNISPPYEIELGVETMGDSDYYIPEEQISCTKTILSLEGYIPSCLEFRYLVEVLAVYKGLRSDPKAEDLPKRTQNLLKLAKNLILGELEIQRGFMVIEKYLTDTGAGANIHFMIPPHRNSEARLALHFSIFYDNVKLMEHLLNLGVDPLTYSSFGMIMVQPGLAVAQPALSAVQLAAGSGSLHCLKALVARGCDIEYPPDPFNGSTALQEAIRNGKLPCLFFLLSKGADIYTVAAPHERILGMVELPTRKPPALEYAILEGNIDAVSLILQAEHDCQSIALGFAQKHQKSAIATYIEAWKPGSHKNTTGADIELGTFYRPEI</sequence>
<dbReference type="Pfam" id="PF12796">
    <property type="entry name" value="Ank_2"/>
    <property type="match status" value="1"/>
</dbReference>
<dbReference type="InterPro" id="IPR036770">
    <property type="entry name" value="Ankyrin_rpt-contain_sf"/>
</dbReference>
<reference evidence="5 6" key="1">
    <citation type="submission" date="2023-08" db="EMBL/GenBank/DDBJ databases">
        <authorList>
            <person name="Palmer J.M."/>
        </authorList>
    </citation>
    <scope>NUCLEOTIDE SEQUENCE [LARGE SCALE GENOMIC DNA]</scope>
    <source>
        <strain evidence="5 6">TWF481</strain>
    </source>
</reference>
<evidence type="ECO:0000259" key="4">
    <source>
        <dbReference type="Pfam" id="PF14420"/>
    </source>
</evidence>
<dbReference type="SMART" id="SM00248">
    <property type="entry name" value="ANK"/>
    <property type="match status" value="5"/>
</dbReference>
<dbReference type="Proteomes" id="UP001370758">
    <property type="component" value="Unassembled WGS sequence"/>
</dbReference>
<dbReference type="AlphaFoldDB" id="A0AAV9WAS8"/>
<gene>
    <name evidence="5" type="ORF">TWF481_006917</name>
</gene>
<evidence type="ECO:0000313" key="6">
    <source>
        <dbReference type="Proteomes" id="UP001370758"/>
    </source>
</evidence>
<dbReference type="SUPFAM" id="SSF48403">
    <property type="entry name" value="Ankyrin repeat"/>
    <property type="match status" value="1"/>
</dbReference>
<keyword evidence="6" id="KW-1185">Reference proteome</keyword>
<feature type="domain" description="Clr5" evidence="4">
    <location>
        <begin position="25"/>
        <end position="75"/>
    </location>
</feature>
<dbReference type="PANTHER" id="PTHR24198:SF165">
    <property type="entry name" value="ANKYRIN REPEAT-CONTAINING PROTEIN-RELATED"/>
    <property type="match status" value="1"/>
</dbReference>
<dbReference type="EMBL" id="JAVHJL010000004">
    <property type="protein sequence ID" value="KAK6504984.1"/>
    <property type="molecule type" value="Genomic_DNA"/>
</dbReference>
<organism evidence="5 6">
    <name type="scientific">Arthrobotrys musiformis</name>
    <dbReference type="NCBI Taxonomy" id="47236"/>
    <lineage>
        <taxon>Eukaryota</taxon>
        <taxon>Fungi</taxon>
        <taxon>Dikarya</taxon>
        <taxon>Ascomycota</taxon>
        <taxon>Pezizomycotina</taxon>
        <taxon>Orbiliomycetes</taxon>
        <taxon>Orbiliales</taxon>
        <taxon>Orbiliaceae</taxon>
        <taxon>Arthrobotrys</taxon>
    </lineage>
</organism>
<dbReference type="Gene3D" id="1.25.40.20">
    <property type="entry name" value="Ankyrin repeat-containing domain"/>
    <property type="match status" value="1"/>
</dbReference>
<accession>A0AAV9WAS8</accession>
<dbReference type="PROSITE" id="PS50297">
    <property type="entry name" value="ANK_REP_REGION"/>
    <property type="match status" value="1"/>
</dbReference>
<name>A0AAV9WAS8_9PEZI</name>